<evidence type="ECO:0000313" key="1">
    <source>
        <dbReference type="EMBL" id="PUZ70370.1"/>
    </source>
</evidence>
<evidence type="ECO:0000313" key="2">
    <source>
        <dbReference type="Proteomes" id="UP000244336"/>
    </source>
</evidence>
<organism evidence="1 2">
    <name type="scientific">Panicum hallii var. hallii</name>
    <dbReference type="NCBI Taxonomy" id="1504633"/>
    <lineage>
        <taxon>Eukaryota</taxon>
        <taxon>Viridiplantae</taxon>
        <taxon>Streptophyta</taxon>
        <taxon>Embryophyta</taxon>
        <taxon>Tracheophyta</taxon>
        <taxon>Spermatophyta</taxon>
        <taxon>Magnoliopsida</taxon>
        <taxon>Liliopsida</taxon>
        <taxon>Poales</taxon>
        <taxon>Poaceae</taxon>
        <taxon>PACMAD clade</taxon>
        <taxon>Panicoideae</taxon>
        <taxon>Panicodae</taxon>
        <taxon>Paniceae</taxon>
        <taxon>Panicinae</taxon>
        <taxon>Panicum</taxon>
        <taxon>Panicum sect. Panicum</taxon>
    </lineage>
</organism>
<protein>
    <submittedName>
        <fullName evidence="1">Uncharacterized protein</fullName>
    </submittedName>
</protein>
<dbReference type="AlphaFoldDB" id="A0A2T7ERC3"/>
<name>A0A2T7ERC3_9POAL</name>
<dbReference type="Proteomes" id="UP000244336">
    <property type="component" value="Chromosome 2"/>
</dbReference>
<dbReference type="Gramene" id="PUZ70370">
    <property type="protein sequence ID" value="PUZ70370"/>
    <property type="gene ID" value="GQ55_2G224400"/>
</dbReference>
<dbReference type="EMBL" id="CM009750">
    <property type="protein sequence ID" value="PUZ70370.1"/>
    <property type="molecule type" value="Genomic_DNA"/>
</dbReference>
<dbReference type="OrthoDB" id="684069at2759"/>
<accession>A0A2T7ERC3</accession>
<reference evidence="1 2" key="1">
    <citation type="submission" date="2018-04" db="EMBL/GenBank/DDBJ databases">
        <title>WGS assembly of Panicum hallii var. hallii HAL2.</title>
        <authorList>
            <person name="Lovell J."/>
            <person name="Jenkins J."/>
            <person name="Lowry D."/>
            <person name="Mamidi S."/>
            <person name="Sreedasyam A."/>
            <person name="Weng X."/>
            <person name="Barry K."/>
            <person name="Bonette J."/>
            <person name="Campitelli B."/>
            <person name="Daum C."/>
            <person name="Gordon S."/>
            <person name="Gould B."/>
            <person name="Lipzen A."/>
            <person name="MacQueen A."/>
            <person name="Palacio-Mejia J."/>
            <person name="Plott C."/>
            <person name="Shakirov E."/>
            <person name="Shu S."/>
            <person name="Yoshinaga Y."/>
            <person name="Zane M."/>
            <person name="Rokhsar D."/>
            <person name="Grimwood J."/>
            <person name="Schmutz J."/>
            <person name="Juenger T."/>
        </authorList>
    </citation>
    <scope>NUCLEOTIDE SEQUENCE [LARGE SCALE GENOMIC DNA]</scope>
    <source>
        <strain evidence="2">cv. HAL2</strain>
    </source>
</reference>
<gene>
    <name evidence="1" type="ORF">GQ55_2G224400</name>
</gene>
<sequence>MQAKPELRRAIVCVASSGMKGFNSLIILVAWEIWKHRNLCVFEGVRPCVQSVVVAVFEEGSAWCWDGASALRGLLSPHLSIE</sequence>
<proteinExistence type="predicted"/>
<keyword evidence="2" id="KW-1185">Reference proteome</keyword>